<name>K1K085_9BURK</name>
<proteinExistence type="predicted"/>
<protein>
    <submittedName>
        <fullName evidence="1">Uncharacterized protein</fullName>
    </submittedName>
</protein>
<sequence>MKAKKKRTKKYNPKKHRIGYLDMLDISANKGLSDRAAASIELDYRIHLQSFRTEPSHESWAYLVGLLLLADRLSYDLEEGEEFRREIEPAWRQVDAAWRIWQEKHVIAKENLLQAEALLQSLIELFKGFTYKEMDQALHYVMKHHLKPVRVMKEEGLIE</sequence>
<dbReference type="STRING" id="742823.HMPREF9465_00248"/>
<reference evidence="1 2" key="1">
    <citation type="submission" date="2012-05" db="EMBL/GenBank/DDBJ databases">
        <title>The Genome Sequence of Sutterella wadsworthensis 2_1_59BFAA.</title>
        <authorList>
            <consortium name="The Broad Institute Genome Sequencing Platform"/>
            <person name="Earl A."/>
            <person name="Ward D."/>
            <person name="Feldgarden M."/>
            <person name="Gevers D."/>
            <person name="Daigneault M."/>
            <person name="Strauss J."/>
            <person name="Allen-Vercoe E."/>
            <person name="Walker B."/>
            <person name="Young S.K."/>
            <person name="Zeng Q."/>
            <person name="Gargeya S."/>
            <person name="Fitzgerald M."/>
            <person name="Haas B."/>
            <person name="Abouelleil A."/>
            <person name="Alvarado L."/>
            <person name="Arachchi H.M."/>
            <person name="Berlin A.M."/>
            <person name="Chapman S.B."/>
            <person name="Goldberg J."/>
            <person name="Griggs A."/>
            <person name="Gujja S."/>
            <person name="Hansen M."/>
            <person name="Howarth C."/>
            <person name="Imamovic A."/>
            <person name="Larimer J."/>
            <person name="McCowen C."/>
            <person name="Montmayeur A."/>
            <person name="Murphy C."/>
            <person name="Neiman D."/>
            <person name="Pearson M."/>
            <person name="Priest M."/>
            <person name="Roberts A."/>
            <person name="Saif S."/>
            <person name="Shea T."/>
            <person name="Sisk P."/>
            <person name="Sykes S."/>
            <person name="Wortman J."/>
            <person name="Nusbaum C."/>
            <person name="Birren B."/>
        </authorList>
    </citation>
    <scope>NUCLEOTIDE SEQUENCE [LARGE SCALE GENOMIC DNA]</scope>
    <source>
        <strain evidence="1 2">2_1_59BFAA</strain>
    </source>
</reference>
<keyword evidence="2" id="KW-1185">Reference proteome</keyword>
<dbReference type="HOGENOM" id="CLU_1659836_0_0_4"/>
<accession>K1K085</accession>
<evidence type="ECO:0000313" key="1">
    <source>
        <dbReference type="EMBL" id="EKB32233.1"/>
    </source>
</evidence>
<dbReference type="PATRIC" id="fig|742823.3.peg.238"/>
<gene>
    <name evidence="1" type="ORF">HMPREF9465_00248</name>
</gene>
<evidence type="ECO:0000313" key="2">
    <source>
        <dbReference type="Proteomes" id="UP000005835"/>
    </source>
</evidence>
<dbReference type="AlphaFoldDB" id="K1K085"/>
<dbReference type="EMBL" id="ADMG01000007">
    <property type="protein sequence ID" value="EKB32233.1"/>
    <property type="molecule type" value="Genomic_DNA"/>
</dbReference>
<organism evidence="1 2">
    <name type="scientific">Sutterella wadsworthensis 2_1_59BFAA</name>
    <dbReference type="NCBI Taxonomy" id="742823"/>
    <lineage>
        <taxon>Bacteria</taxon>
        <taxon>Pseudomonadati</taxon>
        <taxon>Pseudomonadota</taxon>
        <taxon>Betaproteobacteria</taxon>
        <taxon>Burkholderiales</taxon>
        <taxon>Sutterellaceae</taxon>
        <taxon>Sutterella</taxon>
    </lineage>
</organism>
<comment type="caution">
    <text evidence="1">The sequence shown here is derived from an EMBL/GenBank/DDBJ whole genome shotgun (WGS) entry which is preliminary data.</text>
</comment>
<dbReference type="Proteomes" id="UP000005835">
    <property type="component" value="Unassembled WGS sequence"/>
</dbReference>
<dbReference type="RefSeq" id="WP_005433330.1">
    <property type="nucleotide sequence ID" value="NZ_JH815513.1"/>
</dbReference>